<name>I3S4W7_MEDTR</name>
<evidence type="ECO:0000313" key="1">
    <source>
        <dbReference type="EMBL" id="AFK35309.1"/>
    </source>
</evidence>
<proteinExistence type="evidence at transcript level"/>
<dbReference type="EMBL" id="BT135514">
    <property type="protein sequence ID" value="AFK35309.1"/>
    <property type="molecule type" value="mRNA"/>
</dbReference>
<sequence>MFGKPNKSTAPKRKNSMNFVNRFKKNVNVASFVFFRKRLASFLTRRGWSFCTIRDYPLVKHLKVSSHLKLCLNPIQLMHLHLLLLRMQLFLELYLRRSLNLLMILGGNFILIPCL</sequence>
<protein>
    <submittedName>
        <fullName evidence="1">Uncharacterized protein</fullName>
    </submittedName>
</protein>
<reference evidence="1" key="1">
    <citation type="submission" date="2012-05" db="EMBL/GenBank/DDBJ databases">
        <authorList>
            <person name="Krishnakumar V."/>
            <person name="Cheung F."/>
            <person name="Xiao Y."/>
            <person name="Chan A."/>
            <person name="Moskal W.A."/>
            <person name="Town C.D."/>
        </authorList>
    </citation>
    <scope>NUCLEOTIDE SEQUENCE</scope>
</reference>
<dbReference type="AlphaFoldDB" id="I3S4W7"/>
<accession>I3S4W7</accession>
<organism evidence="1">
    <name type="scientific">Medicago truncatula</name>
    <name type="common">Barrel medic</name>
    <name type="synonym">Medicago tribuloides</name>
    <dbReference type="NCBI Taxonomy" id="3880"/>
    <lineage>
        <taxon>Eukaryota</taxon>
        <taxon>Viridiplantae</taxon>
        <taxon>Streptophyta</taxon>
        <taxon>Embryophyta</taxon>
        <taxon>Tracheophyta</taxon>
        <taxon>Spermatophyta</taxon>
        <taxon>Magnoliopsida</taxon>
        <taxon>eudicotyledons</taxon>
        <taxon>Gunneridae</taxon>
        <taxon>Pentapetalae</taxon>
        <taxon>rosids</taxon>
        <taxon>fabids</taxon>
        <taxon>Fabales</taxon>
        <taxon>Fabaceae</taxon>
        <taxon>Papilionoideae</taxon>
        <taxon>50 kb inversion clade</taxon>
        <taxon>NPAAA clade</taxon>
        <taxon>Hologalegina</taxon>
        <taxon>IRL clade</taxon>
        <taxon>Trifolieae</taxon>
        <taxon>Medicago</taxon>
    </lineage>
</organism>